<evidence type="ECO:0000313" key="2">
    <source>
        <dbReference type="Proteomes" id="UP000613011"/>
    </source>
</evidence>
<dbReference type="RefSeq" id="WP_201684525.1">
    <property type="nucleotide sequence ID" value="NZ_JAEQNA010000005.1"/>
</dbReference>
<comment type="caution">
    <text evidence="1">The sequence shown here is derived from an EMBL/GenBank/DDBJ whole genome shotgun (WGS) entry which is preliminary data.</text>
</comment>
<protein>
    <submittedName>
        <fullName evidence="1">Uncharacterized protein</fullName>
    </submittedName>
</protein>
<dbReference type="InterPro" id="IPR027417">
    <property type="entry name" value="P-loop_NTPase"/>
</dbReference>
<accession>A0A936ZPM8</accession>
<sequence length="244" mass="25680">MLDHGLDQAAGLRRLRGAAPSLLAFPVGEKDDDAWIAQLAGGLRQLGRRPLLVDASRGRVSGALGLRVRHDLLDLLQGRRSFTAVARSTREGIPVVRADRALEAFAATGARPRELFAALLNLGDGFDALLLAMPARELACLASPAQVVPVVSPEASEAGLTEAYATIKQLACDFGYQRFAAVMRETSAAAAAQLHGRLADVARSFLRAEVRWAGCVPAPGAGAAALGDLARRLLDHAATPVTLH</sequence>
<dbReference type="Gene3D" id="3.40.50.300">
    <property type="entry name" value="P-loop containing nucleotide triphosphate hydrolases"/>
    <property type="match status" value="1"/>
</dbReference>
<gene>
    <name evidence="1" type="ORF">JI739_13875</name>
</gene>
<dbReference type="Proteomes" id="UP000613011">
    <property type="component" value="Unassembled WGS sequence"/>
</dbReference>
<reference evidence="1" key="1">
    <citation type="submission" date="2021-01" db="EMBL/GenBank/DDBJ databases">
        <title>Ramlibacter sp. strain AW1 16S ribosomal RNA gene Genome sequencing and assembly.</title>
        <authorList>
            <person name="Kang M."/>
        </authorList>
    </citation>
    <scope>NUCLEOTIDE SEQUENCE</scope>
    <source>
        <strain evidence="1">AW1</strain>
    </source>
</reference>
<dbReference type="EMBL" id="JAEQNA010000005">
    <property type="protein sequence ID" value="MBL0421441.1"/>
    <property type="molecule type" value="Genomic_DNA"/>
</dbReference>
<dbReference type="AlphaFoldDB" id="A0A936ZPM8"/>
<keyword evidence="2" id="KW-1185">Reference proteome</keyword>
<dbReference type="SUPFAM" id="SSF52540">
    <property type="entry name" value="P-loop containing nucleoside triphosphate hydrolases"/>
    <property type="match status" value="1"/>
</dbReference>
<organism evidence="1 2">
    <name type="scientific">Ramlibacter aurantiacus</name>
    <dbReference type="NCBI Taxonomy" id="2801330"/>
    <lineage>
        <taxon>Bacteria</taxon>
        <taxon>Pseudomonadati</taxon>
        <taxon>Pseudomonadota</taxon>
        <taxon>Betaproteobacteria</taxon>
        <taxon>Burkholderiales</taxon>
        <taxon>Comamonadaceae</taxon>
        <taxon>Ramlibacter</taxon>
    </lineage>
</organism>
<evidence type="ECO:0000313" key="1">
    <source>
        <dbReference type="EMBL" id="MBL0421441.1"/>
    </source>
</evidence>
<name>A0A936ZPM8_9BURK</name>
<proteinExistence type="predicted"/>